<keyword evidence="2" id="KW-0175">Coiled coil</keyword>
<dbReference type="GO" id="GO:0051603">
    <property type="term" value="P:proteolysis involved in protein catabolic process"/>
    <property type="evidence" value="ECO:0007669"/>
    <property type="project" value="TreeGrafter"/>
</dbReference>
<dbReference type="Gene3D" id="2.60.120.740">
    <property type="match status" value="3"/>
</dbReference>
<evidence type="ECO:0000256" key="2">
    <source>
        <dbReference type="SAM" id="Coils"/>
    </source>
</evidence>
<dbReference type="InterPro" id="IPR001096">
    <property type="entry name" value="Peptidase_C13"/>
</dbReference>
<name>A0A9P0HGE1_NEZVI</name>
<dbReference type="Pfam" id="PF02140">
    <property type="entry name" value="SUEL_Lectin"/>
    <property type="match status" value="3"/>
</dbReference>
<sequence length="910" mass="104369">MEIFVCRLLAYVLIYMEYTFICIKTQHMQEKIWALLAAASYGWDNYRHQADISHAYQMLRSSGIPKENIIIMIYNDLTCHTNNPTPDKLVNAPDGPNVYDGVPIDYSSKDVTAENFLNILKGDKDAMNGNRSGKVVDSGPDDVIFVNIAGNGGPGYVSFPEDFLFLDDFLEAINWMYDNHKYSKLIIYVEASYAGSLFHKTLPDGKNVYALTSTGPFRTSSAAYWDEVRKTYLSDVFSTLWMTYTQDEKISKFNLLYDTLDPNISRAEEYGDLKIGVKKLKTILETTDKRMLRNPSTTLHLKDTVNSINVPLNILQSRLKDANNSKQRNKLKGEIKQLKDKRKIIYDLFIDILKAVTSTRQQQNNLIEKLEKKTEPLTTDIFPCYRMLFTNFYYKYGSLLEDPYNCAHLQKFVNICSNKGLKKDLVVKAIMYGKDAYPPRQSSQNGSCSFSPGTVKSFCSKYKRKVISHKEKGEWKIVCQDSILELTCGTSKYIEINDALWGRFDKSTCGTYPDMYKNCTTVDDTFIRVFERCQFKSHCYINTTITEFGEPCVYFNKYLMVNFACQYDPIQYETVTVEQSTSKYIKCDKKTSIIIINAHWGRKAAENDGVNCLSYLSNYTTDIVSARCDYMHECKIHAHTDWFGDPCLGKKKHLNITYQCIGVRQDPMFIKTCGPNYQIKCPDHHRIAIDWAYYGRSHPFMCNPLTKMHVPRMDEDCVAELRMKEVEQSCMDKNECTGTMTDATEPCKSFEINASYVFIIYACVGPDGNRSMKYGNFNGRLLRKMKDADDDYEDDNKVDLSPGPPTIVTLTSNSVTFEIPNTVDSELYGVQIKPGSGDTWFDLHETVREQGVIYDLVPETLYDIRFILKSCDNCNDELCIPFTRIITKSIGTEDFSLKNAEQNPENWVLD</sequence>
<dbReference type="OrthoDB" id="192611at2759"/>
<dbReference type="Gene3D" id="3.40.50.1460">
    <property type="match status" value="1"/>
</dbReference>
<dbReference type="PRINTS" id="PR00776">
    <property type="entry name" value="HEMOGLOBNASE"/>
</dbReference>
<dbReference type="GO" id="GO:0006624">
    <property type="term" value="P:vacuolar protein processing"/>
    <property type="evidence" value="ECO:0007669"/>
    <property type="project" value="TreeGrafter"/>
</dbReference>
<dbReference type="GO" id="GO:0004197">
    <property type="term" value="F:cysteine-type endopeptidase activity"/>
    <property type="evidence" value="ECO:0007669"/>
    <property type="project" value="TreeGrafter"/>
</dbReference>
<keyword evidence="5" id="KW-1185">Reference proteome</keyword>
<proteinExistence type="inferred from homology"/>
<gene>
    <name evidence="4" type="ORF">NEZAVI_LOCUS10458</name>
</gene>
<dbReference type="Pfam" id="PF01650">
    <property type="entry name" value="Peptidase_C13"/>
    <property type="match status" value="1"/>
</dbReference>
<dbReference type="GO" id="GO:0005773">
    <property type="term" value="C:vacuole"/>
    <property type="evidence" value="ECO:0007669"/>
    <property type="project" value="GOC"/>
</dbReference>
<dbReference type="InterPro" id="IPR043159">
    <property type="entry name" value="Lectin_gal-bd_sf"/>
</dbReference>
<evidence type="ECO:0000313" key="5">
    <source>
        <dbReference type="Proteomes" id="UP001152798"/>
    </source>
</evidence>
<dbReference type="PANTHER" id="PTHR12000:SF42">
    <property type="entry name" value="LEGUMAIN"/>
    <property type="match status" value="1"/>
</dbReference>
<dbReference type="EMBL" id="OV725081">
    <property type="protein sequence ID" value="CAH1401435.1"/>
    <property type="molecule type" value="Genomic_DNA"/>
</dbReference>
<accession>A0A9P0HGE1</accession>
<evidence type="ECO:0000313" key="4">
    <source>
        <dbReference type="EMBL" id="CAH1401435.1"/>
    </source>
</evidence>
<feature type="domain" description="SUEL-type lectin" evidence="3">
    <location>
        <begin position="577"/>
        <end position="661"/>
    </location>
</feature>
<dbReference type="Proteomes" id="UP001152798">
    <property type="component" value="Chromosome 5"/>
</dbReference>
<evidence type="ECO:0000259" key="3">
    <source>
        <dbReference type="PROSITE" id="PS50228"/>
    </source>
</evidence>
<dbReference type="CDD" id="cd21115">
    <property type="entry name" value="legumain_C"/>
    <property type="match status" value="1"/>
</dbReference>
<feature type="coiled-coil region" evidence="2">
    <location>
        <begin position="312"/>
        <end position="373"/>
    </location>
</feature>
<dbReference type="Gene3D" id="1.10.132.130">
    <property type="match status" value="1"/>
</dbReference>
<dbReference type="PANTHER" id="PTHR12000">
    <property type="entry name" value="HEMOGLOBINASE FAMILY MEMBER"/>
    <property type="match status" value="1"/>
</dbReference>
<dbReference type="GO" id="GO:0030246">
    <property type="term" value="F:carbohydrate binding"/>
    <property type="evidence" value="ECO:0007669"/>
    <property type="project" value="InterPro"/>
</dbReference>
<organism evidence="4 5">
    <name type="scientific">Nezara viridula</name>
    <name type="common">Southern green stink bug</name>
    <name type="synonym">Cimex viridulus</name>
    <dbReference type="NCBI Taxonomy" id="85310"/>
    <lineage>
        <taxon>Eukaryota</taxon>
        <taxon>Metazoa</taxon>
        <taxon>Ecdysozoa</taxon>
        <taxon>Arthropoda</taxon>
        <taxon>Hexapoda</taxon>
        <taxon>Insecta</taxon>
        <taxon>Pterygota</taxon>
        <taxon>Neoptera</taxon>
        <taxon>Paraneoptera</taxon>
        <taxon>Hemiptera</taxon>
        <taxon>Heteroptera</taxon>
        <taxon>Panheteroptera</taxon>
        <taxon>Pentatomomorpha</taxon>
        <taxon>Pentatomoidea</taxon>
        <taxon>Pentatomidae</taxon>
        <taxon>Pentatominae</taxon>
        <taxon>Nezara</taxon>
    </lineage>
</organism>
<comment type="similarity">
    <text evidence="1">Belongs to the peptidase C13 family.</text>
</comment>
<dbReference type="AlphaFoldDB" id="A0A9P0HGE1"/>
<dbReference type="PROSITE" id="PS50228">
    <property type="entry name" value="SUEL_LECTIN"/>
    <property type="match status" value="2"/>
</dbReference>
<evidence type="ECO:0000256" key="1">
    <source>
        <dbReference type="ARBA" id="ARBA00009941"/>
    </source>
</evidence>
<feature type="domain" description="SUEL-type lectin" evidence="3">
    <location>
        <begin position="478"/>
        <end position="566"/>
    </location>
</feature>
<dbReference type="InterPro" id="IPR048501">
    <property type="entry name" value="Legum_prodom"/>
</dbReference>
<protein>
    <recommendedName>
        <fullName evidence="3">SUEL-type lectin domain-containing protein</fullName>
    </recommendedName>
</protein>
<dbReference type="CDD" id="cd22823">
    <property type="entry name" value="Gal_Rha_Lectin"/>
    <property type="match status" value="2"/>
</dbReference>
<reference evidence="4" key="1">
    <citation type="submission" date="2022-01" db="EMBL/GenBank/DDBJ databases">
        <authorList>
            <person name="King R."/>
        </authorList>
    </citation>
    <scope>NUCLEOTIDE SEQUENCE</scope>
</reference>
<dbReference type="InterPro" id="IPR046427">
    <property type="entry name" value="Legumain_prodom_sf"/>
</dbReference>
<dbReference type="InterPro" id="IPR000922">
    <property type="entry name" value="Lectin_gal-bd_dom"/>
</dbReference>